<name>A0A9N9HK97_9GLOM</name>
<sequence length="309" mass="34854">MDHTKYENSDSSSDDNLQGMTPIPPNVLISPVQLLTKEKLAQQRFLKRSTKRFAKLEYHSSELLLNQKQDNDTKKISLPLPFQNKPLDTSTFNNESNSSLLSSSISYNKSRHSSSSSSSSYNRSHSSSSSSLISYNRSRSLSPSLSISYNRSRSSSPSSSISYNRSRSSSSSSSTQSLQNHRVFMSKKRRFEEIEVLHSGFLSFAQKQSEHARKKLQCKFPMLTPTQAKESAMRELTTLPTIGLSNAVLEIRAKSLNRRRVMRITNIPRIIGVKPSSSKQKNKPIHDFDTFKKKLYPHAQGTVLVPFSP</sequence>
<dbReference type="OrthoDB" id="2483137at2759"/>
<gene>
    <name evidence="2" type="ORF">AGERDE_LOCUS12681</name>
</gene>
<feature type="region of interest" description="Disordered" evidence="1">
    <location>
        <begin position="111"/>
        <end position="181"/>
    </location>
</feature>
<feature type="region of interest" description="Disordered" evidence="1">
    <location>
        <begin position="76"/>
        <end position="95"/>
    </location>
</feature>
<feature type="compositionally biased region" description="Low complexity" evidence="1">
    <location>
        <begin position="111"/>
        <end position="174"/>
    </location>
</feature>
<proteinExistence type="predicted"/>
<keyword evidence="3" id="KW-1185">Reference proteome</keyword>
<dbReference type="AlphaFoldDB" id="A0A9N9HK97"/>
<organism evidence="2 3">
    <name type="scientific">Ambispora gerdemannii</name>
    <dbReference type="NCBI Taxonomy" id="144530"/>
    <lineage>
        <taxon>Eukaryota</taxon>
        <taxon>Fungi</taxon>
        <taxon>Fungi incertae sedis</taxon>
        <taxon>Mucoromycota</taxon>
        <taxon>Glomeromycotina</taxon>
        <taxon>Glomeromycetes</taxon>
        <taxon>Archaeosporales</taxon>
        <taxon>Ambisporaceae</taxon>
        <taxon>Ambispora</taxon>
    </lineage>
</organism>
<evidence type="ECO:0000313" key="3">
    <source>
        <dbReference type="Proteomes" id="UP000789831"/>
    </source>
</evidence>
<evidence type="ECO:0000313" key="2">
    <source>
        <dbReference type="EMBL" id="CAG8681206.1"/>
    </source>
</evidence>
<feature type="compositionally biased region" description="Polar residues" evidence="1">
    <location>
        <begin position="9"/>
        <end position="19"/>
    </location>
</feature>
<dbReference type="EMBL" id="CAJVPL010010485">
    <property type="protein sequence ID" value="CAG8681206.1"/>
    <property type="molecule type" value="Genomic_DNA"/>
</dbReference>
<feature type="region of interest" description="Disordered" evidence="1">
    <location>
        <begin position="1"/>
        <end position="24"/>
    </location>
</feature>
<protein>
    <submittedName>
        <fullName evidence="2">3873_t:CDS:1</fullName>
    </submittedName>
</protein>
<accession>A0A9N9HK97</accession>
<comment type="caution">
    <text evidence="2">The sequence shown here is derived from an EMBL/GenBank/DDBJ whole genome shotgun (WGS) entry which is preliminary data.</text>
</comment>
<dbReference type="Proteomes" id="UP000789831">
    <property type="component" value="Unassembled WGS sequence"/>
</dbReference>
<reference evidence="2" key="1">
    <citation type="submission" date="2021-06" db="EMBL/GenBank/DDBJ databases">
        <authorList>
            <person name="Kallberg Y."/>
            <person name="Tangrot J."/>
            <person name="Rosling A."/>
        </authorList>
    </citation>
    <scope>NUCLEOTIDE SEQUENCE</scope>
    <source>
        <strain evidence="2">MT106</strain>
    </source>
</reference>
<feature type="non-terminal residue" evidence="2">
    <location>
        <position position="1"/>
    </location>
</feature>
<evidence type="ECO:0000256" key="1">
    <source>
        <dbReference type="SAM" id="MobiDB-lite"/>
    </source>
</evidence>